<evidence type="ECO:0000256" key="5">
    <source>
        <dbReference type="ARBA" id="ARBA00023136"/>
    </source>
</evidence>
<accession>A0A7C4R3W1</accession>
<dbReference type="PRINTS" id="PR00813">
    <property type="entry name" value="BCTERIALGSPG"/>
</dbReference>
<evidence type="ECO:0000256" key="2">
    <source>
        <dbReference type="ARBA" id="ARBA00022481"/>
    </source>
</evidence>
<dbReference type="SUPFAM" id="SSF54523">
    <property type="entry name" value="Pili subunits"/>
    <property type="match status" value="1"/>
</dbReference>
<dbReference type="Gene3D" id="3.30.700.10">
    <property type="entry name" value="Glycoprotein, Type 4 Pilin"/>
    <property type="match status" value="1"/>
</dbReference>
<proteinExistence type="predicted"/>
<evidence type="ECO:0000313" key="8">
    <source>
        <dbReference type="EMBL" id="HGT70660.1"/>
    </source>
</evidence>
<feature type="domain" description="Type II secretion system protein GspG C-terminal" evidence="7">
    <location>
        <begin position="33"/>
        <end position="107"/>
    </location>
</feature>
<comment type="subcellular location">
    <subcellularLocation>
        <location evidence="1">Membrane</location>
        <topology evidence="1">Single-pass membrane protein</topology>
    </subcellularLocation>
</comment>
<dbReference type="Pfam" id="PF08334">
    <property type="entry name" value="T2SSG"/>
    <property type="match status" value="1"/>
</dbReference>
<evidence type="ECO:0000256" key="1">
    <source>
        <dbReference type="ARBA" id="ARBA00004167"/>
    </source>
</evidence>
<dbReference type="Pfam" id="PF07963">
    <property type="entry name" value="N_methyl"/>
    <property type="match status" value="1"/>
</dbReference>
<dbReference type="AlphaFoldDB" id="A0A7C4R3W1"/>
<dbReference type="PROSITE" id="PS00409">
    <property type="entry name" value="PROKAR_NTER_METHYL"/>
    <property type="match status" value="1"/>
</dbReference>
<keyword evidence="4 6" id="KW-1133">Transmembrane helix</keyword>
<evidence type="ECO:0000256" key="4">
    <source>
        <dbReference type="ARBA" id="ARBA00022989"/>
    </source>
</evidence>
<dbReference type="NCBIfam" id="TIGR02532">
    <property type="entry name" value="IV_pilin_GFxxxE"/>
    <property type="match status" value="1"/>
</dbReference>
<comment type="caution">
    <text evidence="8">The sequence shown here is derived from an EMBL/GenBank/DDBJ whole genome shotgun (WGS) entry which is preliminary data.</text>
</comment>
<reference evidence="8" key="1">
    <citation type="journal article" date="2020" name="mSystems">
        <title>Genome- and Community-Level Interaction Insights into Carbon Utilization and Element Cycling Functions of Hydrothermarchaeota in Hydrothermal Sediment.</title>
        <authorList>
            <person name="Zhou Z."/>
            <person name="Liu Y."/>
            <person name="Xu W."/>
            <person name="Pan J."/>
            <person name="Luo Z.H."/>
            <person name="Li M."/>
        </authorList>
    </citation>
    <scope>NUCLEOTIDE SEQUENCE [LARGE SCALE GENOMIC DNA]</scope>
    <source>
        <strain evidence="8">SpSt-579</strain>
    </source>
</reference>
<keyword evidence="3 6" id="KW-0812">Transmembrane</keyword>
<dbReference type="PANTHER" id="PTHR30093:SF44">
    <property type="entry name" value="TYPE II SECRETION SYSTEM CORE PROTEIN G"/>
    <property type="match status" value="1"/>
</dbReference>
<evidence type="ECO:0000256" key="3">
    <source>
        <dbReference type="ARBA" id="ARBA00022692"/>
    </source>
</evidence>
<organism evidence="8">
    <name type="scientific">candidate division CPR3 bacterium</name>
    <dbReference type="NCBI Taxonomy" id="2268181"/>
    <lineage>
        <taxon>Bacteria</taxon>
        <taxon>Bacteria division CPR3</taxon>
    </lineage>
</organism>
<name>A0A7C4R3W1_UNCC3</name>
<dbReference type="GO" id="GO:0016020">
    <property type="term" value="C:membrane"/>
    <property type="evidence" value="ECO:0007669"/>
    <property type="project" value="UniProtKB-SubCell"/>
</dbReference>
<dbReference type="EMBL" id="DSYQ01000001">
    <property type="protein sequence ID" value="HGT70660.1"/>
    <property type="molecule type" value="Genomic_DNA"/>
</dbReference>
<gene>
    <name evidence="8" type="ORF">ENT43_00180</name>
</gene>
<sequence length="161" mass="17621">MKKNKEKGFTLIELLVVIAIIGILAAIGLSALTSARKKARDSRRKADLREIANALELYYADNGVYPSSNSWVDLVNNLKNSKYIDKDIYDPLASALTDARNSYKYCRSSDDLYYKMDTQLEVVTDTSADKDGGVAGNGLYEVGNGLGGNLNLITTGDCRKP</sequence>
<dbReference type="PANTHER" id="PTHR30093">
    <property type="entry name" value="GENERAL SECRETION PATHWAY PROTEIN G"/>
    <property type="match status" value="1"/>
</dbReference>
<dbReference type="GO" id="GO:0015628">
    <property type="term" value="P:protein secretion by the type II secretion system"/>
    <property type="evidence" value="ECO:0007669"/>
    <property type="project" value="InterPro"/>
</dbReference>
<keyword evidence="5 6" id="KW-0472">Membrane</keyword>
<protein>
    <submittedName>
        <fullName evidence="8">Prepilin-type N-terminal cleavage/methylation domain-containing protein</fullName>
    </submittedName>
</protein>
<evidence type="ECO:0000256" key="6">
    <source>
        <dbReference type="SAM" id="Phobius"/>
    </source>
</evidence>
<dbReference type="InterPro" id="IPR012902">
    <property type="entry name" value="N_methyl_site"/>
</dbReference>
<keyword evidence="2" id="KW-0488">Methylation</keyword>
<feature type="transmembrane region" description="Helical" evidence="6">
    <location>
        <begin position="12"/>
        <end position="35"/>
    </location>
</feature>
<dbReference type="InterPro" id="IPR045584">
    <property type="entry name" value="Pilin-like"/>
</dbReference>
<dbReference type="InterPro" id="IPR000983">
    <property type="entry name" value="Bac_GSPG_pilin"/>
</dbReference>
<dbReference type="InterPro" id="IPR013545">
    <property type="entry name" value="T2SS_protein-GspG_C"/>
</dbReference>
<dbReference type="GO" id="GO:0015627">
    <property type="term" value="C:type II protein secretion system complex"/>
    <property type="evidence" value="ECO:0007669"/>
    <property type="project" value="InterPro"/>
</dbReference>
<evidence type="ECO:0000259" key="7">
    <source>
        <dbReference type="Pfam" id="PF08334"/>
    </source>
</evidence>